<dbReference type="Proteomes" id="UP000199032">
    <property type="component" value="Unassembled WGS sequence"/>
</dbReference>
<proteinExistence type="predicted"/>
<dbReference type="AlphaFoldDB" id="A0A0S4L799"/>
<evidence type="ECO:0000313" key="2">
    <source>
        <dbReference type="EMBL" id="CUS33413.1"/>
    </source>
</evidence>
<dbReference type="EMBL" id="CZQA01000001">
    <property type="protein sequence ID" value="CUS33413.1"/>
    <property type="molecule type" value="Genomic_DNA"/>
</dbReference>
<protein>
    <recommendedName>
        <fullName evidence="4">PEP-CTERM protein-sorting domain-containing protein</fullName>
    </recommendedName>
</protein>
<evidence type="ECO:0000313" key="3">
    <source>
        <dbReference type="Proteomes" id="UP000199032"/>
    </source>
</evidence>
<dbReference type="NCBIfam" id="TIGR02595">
    <property type="entry name" value="PEP_CTERM"/>
    <property type="match status" value="1"/>
</dbReference>
<dbReference type="InterPro" id="IPR013424">
    <property type="entry name" value="Ice-binding_C"/>
</dbReference>
<sequence length="205" mass="21412">MKLQFLLPAVLNVVFVAAAVASPVTLTPVSDGSLYTCDGCNTVSDGDYVGASGYIQGAIKFSTSAIPSVVTNAMLSVNPYGLPIWDSTIDIYGYGTSIAPLDITDANAGSFLGTLTLPPGLDFGQDAFFDVTSFVANTHAPYLAFNLRADEGGGVLFSSMEFNYGHPSQLIVTAVPEPSTSALLVMGVLSLGISRMVKRLFAHSV</sequence>
<accession>A0A0S4L799</accession>
<keyword evidence="1" id="KW-0732">Signal</keyword>
<evidence type="ECO:0008006" key="4">
    <source>
        <dbReference type="Google" id="ProtNLM"/>
    </source>
</evidence>
<dbReference type="OrthoDB" id="6228933at2"/>
<feature type="chain" id="PRO_5006623746" description="PEP-CTERM protein-sorting domain-containing protein" evidence="1">
    <location>
        <begin position="22"/>
        <end position="205"/>
    </location>
</feature>
<feature type="signal peptide" evidence="1">
    <location>
        <begin position="1"/>
        <end position="21"/>
    </location>
</feature>
<keyword evidence="3" id="KW-1185">Reference proteome</keyword>
<organism evidence="2 3">
    <name type="scientific">Candidatus Nitrospira nitrosa</name>
    <dbReference type="NCBI Taxonomy" id="1742972"/>
    <lineage>
        <taxon>Bacteria</taxon>
        <taxon>Pseudomonadati</taxon>
        <taxon>Nitrospirota</taxon>
        <taxon>Nitrospiria</taxon>
        <taxon>Nitrospirales</taxon>
        <taxon>Nitrospiraceae</taxon>
        <taxon>Nitrospira</taxon>
    </lineage>
</organism>
<name>A0A0S4L799_9BACT</name>
<evidence type="ECO:0000256" key="1">
    <source>
        <dbReference type="SAM" id="SignalP"/>
    </source>
</evidence>
<gene>
    <name evidence="2" type="ORF">COMA1_11144</name>
</gene>
<dbReference type="RefSeq" id="WP_090744900.1">
    <property type="nucleotide sequence ID" value="NZ_CZQA01000001.1"/>
</dbReference>
<reference evidence="2 3" key="1">
    <citation type="submission" date="2015-10" db="EMBL/GenBank/DDBJ databases">
        <authorList>
            <person name="Gilbert D.G."/>
        </authorList>
    </citation>
    <scope>NUCLEOTIDE SEQUENCE [LARGE SCALE GENOMIC DNA]</scope>
    <source>
        <strain evidence="2">COMA1</strain>
    </source>
</reference>